<organism evidence="2 3">
    <name type="scientific">Anaerotalea alkaliphila</name>
    <dbReference type="NCBI Taxonomy" id="2662126"/>
    <lineage>
        <taxon>Bacteria</taxon>
        <taxon>Bacillati</taxon>
        <taxon>Bacillota</taxon>
        <taxon>Clostridia</taxon>
        <taxon>Eubacteriales</taxon>
        <taxon>Anaerotalea</taxon>
    </lineage>
</organism>
<dbReference type="NCBIfam" id="TIGR01891">
    <property type="entry name" value="amidohydrolases"/>
    <property type="match status" value="1"/>
</dbReference>
<dbReference type="RefSeq" id="WP_162369354.1">
    <property type="nucleotide sequence ID" value="NZ_JAAEEH010000004.1"/>
</dbReference>
<dbReference type="GO" id="GO:0005737">
    <property type="term" value="C:cytoplasm"/>
    <property type="evidence" value="ECO:0007669"/>
    <property type="project" value="TreeGrafter"/>
</dbReference>
<comment type="caution">
    <text evidence="2">The sequence shown here is derived from an EMBL/GenBank/DDBJ whole genome shotgun (WGS) entry which is preliminary data.</text>
</comment>
<accession>A0A7X5HTZ5</accession>
<proteinExistence type="predicted"/>
<dbReference type="Pfam" id="PF01546">
    <property type="entry name" value="Peptidase_M20"/>
    <property type="match status" value="1"/>
</dbReference>
<dbReference type="InterPro" id="IPR002933">
    <property type="entry name" value="Peptidase_M20"/>
</dbReference>
<dbReference type="PIRSF" id="PIRSF037227">
    <property type="entry name" value="Aminobenzoyl-glu_utiliz_pB"/>
    <property type="match status" value="1"/>
</dbReference>
<dbReference type="PANTHER" id="PTHR30575">
    <property type="entry name" value="PEPTIDASE M20"/>
    <property type="match status" value="1"/>
</dbReference>
<dbReference type="Pfam" id="PF07687">
    <property type="entry name" value="M20_dimer"/>
    <property type="match status" value="1"/>
</dbReference>
<dbReference type="InterPro" id="IPR052030">
    <property type="entry name" value="Peptidase_M20/M20A_hydrolases"/>
</dbReference>
<name>A0A7X5HTZ5_9FIRM</name>
<sequence length="468" mass="51603">MSSIEIINRKLDACREELLGVSQEIWSQPELSMEESRARDLQQEYMVRKGFKVEGVPGMETAFVATYGTGKVKVGFLGEYDALPGLSQAVSTSREPLVEGGAGHGCGHNLIGTGALAAALGLQALVDEEGLDCTVRYYGCPGEEMFFGKVEMIRKGVFEDLDFCLTWHPFDVNKVWTAPSLANMELSFRFSGIPSHAADSPHMGRSALDAVELMHVGVNYLREHVPDQVRIHYVITEGGQRANIVPAFAASKFNVRAPGNRMLLEIVRRVLKVARGAALMTETEMDYSINTGLYDFKSNRTLGRLLQENCILFPLPGLEEEEAFFREIGETVTRQGKEDHLAKYHVDGFEPGEKPVMDRFDPSDWSRGLFSASTDVGDVSWVKPTGQLMGAAWALGVEAHTWQATACSGTRYAARLAVVIGKILAKTAGDAVKDPGQLARVKEDFAKDTEGFRYRRMDSYRDVVEAEG</sequence>
<dbReference type="InterPro" id="IPR017145">
    <property type="entry name" value="Aminobenzoyl-glu_utiliz_pB"/>
</dbReference>
<dbReference type="SUPFAM" id="SSF53187">
    <property type="entry name" value="Zn-dependent exopeptidases"/>
    <property type="match status" value="1"/>
</dbReference>
<dbReference type="GO" id="GO:0016805">
    <property type="term" value="F:dipeptidase activity"/>
    <property type="evidence" value="ECO:0007669"/>
    <property type="project" value="TreeGrafter"/>
</dbReference>
<dbReference type="InterPro" id="IPR017439">
    <property type="entry name" value="Amidohydrolase"/>
</dbReference>
<dbReference type="Proteomes" id="UP000461585">
    <property type="component" value="Unassembled WGS sequence"/>
</dbReference>
<dbReference type="FunFam" id="3.30.70.360:FF:000004">
    <property type="entry name" value="Peptidase M20 domain-containing protein 2"/>
    <property type="match status" value="1"/>
</dbReference>
<dbReference type="PANTHER" id="PTHR30575:SF0">
    <property type="entry name" value="XAA-ARG DIPEPTIDASE"/>
    <property type="match status" value="1"/>
</dbReference>
<dbReference type="GO" id="GO:0046657">
    <property type="term" value="P:folic acid catabolic process"/>
    <property type="evidence" value="ECO:0007669"/>
    <property type="project" value="TreeGrafter"/>
</dbReference>
<dbReference type="InterPro" id="IPR011650">
    <property type="entry name" value="Peptidase_M20_dimer"/>
</dbReference>
<keyword evidence="2" id="KW-0378">Hydrolase</keyword>
<reference evidence="2 3" key="1">
    <citation type="submission" date="2020-01" db="EMBL/GenBank/DDBJ databases">
        <title>Anaeroalcalibacter tamaniensis gen. nov., sp. nov., moderately halophilic strictly anaerobic fermenter bacterium from mud volcano of Taman peninsula.</title>
        <authorList>
            <person name="Frolova A."/>
            <person name="Merkel A.Y."/>
            <person name="Slobodkin A.I."/>
        </authorList>
    </citation>
    <scope>NUCLEOTIDE SEQUENCE [LARGE SCALE GENOMIC DNA]</scope>
    <source>
        <strain evidence="2 3">F-3ap</strain>
    </source>
</reference>
<dbReference type="EMBL" id="JAAEEH010000004">
    <property type="protein sequence ID" value="NDL66627.1"/>
    <property type="molecule type" value="Genomic_DNA"/>
</dbReference>
<evidence type="ECO:0000259" key="1">
    <source>
        <dbReference type="Pfam" id="PF07687"/>
    </source>
</evidence>
<evidence type="ECO:0000313" key="2">
    <source>
        <dbReference type="EMBL" id="NDL66627.1"/>
    </source>
</evidence>
<dbReference type="Gene3D" id="3.30.70.360">
    <property type="match status" value="1"/>
</dbReference>
<keyword evidence="3" id="KW-1185">Reference proteome</keyword>
<feature type="domain" description="Peptidase M20 dimerisation" evidence="1">
    <location>
        <begin position="187"/>
        <end position="273"/>
    </location>
</feature>
<dbReference type="SUPFAM" id="SSF55031">
    <property type="entry name" value="Bacterial exopeptidase dimerisation domain"/>
    <property type="match status" value="1"/>
</dbReference>
<protein>
    <submittedName>
        <fullName evidence="2">Amidohydrolase</fullName>
    </submittedName>
</protein>
<dbReference type="Gene3D" id="3.40.630.10">
    <property type="entry name" value="Zn peptidases"/>
    <property type="match status" value="2"/>
</dbReference>
<dbReference type="InterPro" id="IPR036264">
    <property type="entry name" value="Bact_exopeptidase_dim_dom"/>
</dbReference>
<gene>
    <name evidence="2" type="ORF">GXN74_02540</name>
</gene>
<dbReference type="AlphaFoldDB" id="A0A7X5HTZ5"/>
<evidence type="ECO:0000313" key="3">
    <source>
        <dbReference type="Proteomes" id="UP000461585"/>
    </source>
</evidence>
<dbReference type="GO" id="GO:0071713">
    <property type="term" value="F:para-aminobenzoyl-glutamate hydrolase activity"/>
    <property type="evidence" value="ECO:0007669"/>
    <property type="project" value="TreeGrafter"/>
</dbReference>